<name>X6MQF3_RETFI</name>
<proteinExistence type="predicted"/>
<sequence>MQNSSQKANNSHKKIATASFTGISGKCDNSSTQMPVCVADNVTNKKQHHQSGYEPETNYANEQLVSQLHMSMQQMHKAPLVGSPYPVYQNSFQQAHNPLLPCVEENNEFAMDLQSTLHFSAVSSTPNQHLLKQHHSQPNCSLMDQFAPPVVSKVYCEQQQPHPHHHHHHYHHQQQNNHSNNGMVTSISPPPPTHSAPNSHLAIHDKQGAYFFFFPLKKKKLFG</sequence>
<evidence type="ECO:0000313" key="2">
    <source>
        <dbReference type="EMBL" id="ETO16084.1"/>
    </source>
</evidence>
<reference evidence="2 3" key="1">
    <citation type="journal article" date="2013" name="Curr. Biol.">
        <title>The Genome of the Foraminiferan Reticulomyxa filosa.</title>
        <authorList>
            <person name="Glockner G."/>
            <person name="Hulsmann N."/>
            <person name="Schleicher M."/>
            <person name="Noegel A.A."/>
            <person name="Eichinger L."/>
            <person name="Gallinger C."/>
            <person name="Pawlowski J."/>
            <person name="Sierra R."/>
            <person name="Euteneuer U."/>
            <person name="Pillet L."/>
            <person name="Moustafa A."/>
            <person name="Platzer M."/>
            <person name="Groth M."/>
            <person name="Szafranski K."/>
            <person name="Schliwa M."/>
        </authorList>
    </citation>
    <scope>NUCLEOTIDE SEQUENCE [LARGE SCALE GENOMIC DNA]</scope>
</reference>
<comment type="caution">
    <text evidence="2">The sequence shown here is derived from an EMBL/GenBank/DDBJ whole genome shotgun (WGS) entry which is preliminary data.</text>
</comment>
<organism evidence="2 3">
    <name type="scientific">Reticulomyxa filosa</name>
    <dbReference type="NCBI Taxonomy" id="46433"/>
    <lineage>
        <taxon>Eukaryota</taxon>
        <taxon>Sar</taxon>
        <taxon>Rhizaria</taxon>
        <taxon>Retaria</taxon>
        <taxon>Foraminifera</taxon>
        <taxon>Monothalamids</taxon>
        <taxon>Reticulomyxidae</taxon>
        <taxon>Reticulomyxa</taxon>
    </lineage>
</organism>
<gene>
    <name evidence="2" type="ORF">RFI_21274</name>
</gene>
<dbReference type="AlphaFoldDB" id="X6MQF3"/>
<evidence type="ECO:0000313" key="3">
    <source>
        <dbReference type="Proteomes" id="UP000023152"/>
    </source>
</evidence>
<dbReference type="Proteomes" id="UP000023152">
    <property type="component" value="Unassembled WGS sequence"/>
</dbReference>
<feature type="region of interest" description="Disordered" evidence="1">
    <location>
        <begin position="160"/>
        <end position="198"/>
    </location>
</feature>
<evidence type="ECO:0000256" key="1">
    <source>
        <dbReference type="SAM" id="MobiDB-lite"/>
    </source>
</evidence>
<dbReference type="EMBL" id="ASPP01018591">
    <property type="protein sequence ID" value="ETO16084.1"/>
    <property type="molecule type" value="Genomic_DNA"/>
</dbReference>
<feature type="compositionally biased region" description="Basic residues" evidence="1">
    <location>
        <begin position="162"/>
        <end position="172"/>
    </location>
</feature>
<protein>
    <submittedName>
        <fullName evidence="2">Uncharacterized protein</fullName>
    </submittedName>
</protein>
<accession>X6MQF3</accession>
<keyword evidence="3" id="KW-1185">Reference proteome</keyword>